<accession>A0A1F7XLN5</accession>
<sequence length="63" mass="7210">MLRTIAVLQKNSFNSSKLEIYGVRIKLQMRLTMKGKNSKITFGVEEIMGKNPIYDSSFANRVI</sequence>
<dbReference type="Proteomes" id="UP000177382">
    <property type="component" value="Unassembled WGS sequence"/>
</dbReference>
<protein>
    <submittedName>
        <fullName evidence="1">Uncharacterized protein</fullName>
    </submittedName>
</protein>
<dbReference type="EMBL" id="MGFX01000001">
    <property type="protein sequence ID" value="OGM15962.1"/>
    <property type="molecule type" value="Genomic_DNA"/>
</dbReference>
<gene>
    <name evidence="1" type="ORF">A2V97_04320</name>
</gene>
<comment type="caution">
    <text evidence="1">The sequence shown here is derived from an EMBL/GenBank/DDBJ whole genome shotgun (WGS) entry which is preliminary data.</text>
</comment>
<reference evidence="1 2" key="1">
    <citation type="journal article" date="2016" name="Nat. Commun.">
        <title>Thousands of microbial genomes shed light on interconnected biogeochemical processes in an aquifer system.</title>
        <authorList>
            <person name="Anantharaman K."/>
            <person name="Brown C.T."/>
            <person name="Hug L.A."/>
            <person name="Sharon I."/>
            <person name="Castelle C.J."/>
            <person name="Probst A.J."/>
            <person name="Thomas B.C."/>
            <person name="Singh A."/>
            <person name="Wilkins M.J."/>
            <person name="Karaoz U."/>
            <person name="Brodie E.L."/>
            <person name="Williams K.H."/>
            <person name="Hubbard S.S."/>
            <person name="Banfield J.F."/>
        </authorList>
    </citation>
    <scope>NUCLEOTIDE SEQUENCE [LARGE SCALE GENOMIC DNA]</scope>
</reference>
<proteinExistence type="predicted"/>
<dbReference type="STRING" id="1802485.A2V97_04320"/>
<dbReference type="AlphaFoldDB" id="A0A1F7XLN5"/>
<name>A0A1F7XLN5_9BACT</name>
<evidence type="ECO:0000313" key="2">
    <source>
        <dbReference type="Proteomes" id="UP000177382"/>
    </source>
</evidence>
<organism evidence="1 2">
    <name type="scientific">Candidatus Woesebacteria bacterium RBG_16_42_24</name>
    <dbReference type="NCBI Taxonomy" id="1802485"/>
    <lineage>
        <taxon>Bacteria</taxon>
        <taxon>Candidatus Woeseibacteriota</taxon>
    </lineage>
</organism>
<evidence type="ECO:0000313" key="1">
    <source>
        <dbReference type="EMBL" id="OGM15962.1"/>
    </source>
</evidence>